<dbReference type="Gene3D" id="3.40.50.620">
    <property type="entry name" value="HUPs"/>
    <property type="match status" value="1"/>
</dbReference>
<dbReference type="NCBIfam" id="TIGR00125">
    <property type="entry name" value="cyt_tran_rel"/>
    <property type="match status" value="1"/>
</dbReference>
<evidence type="ECO:0000256" key="2">
    <source>
        <dbReference type="ARBA" id="ARBA00022695"/>
    </source>
</evidence>
<dbReference type="PANTHER" id="PTHR43793:SF1">
    <property type="entry name" value="FAD SYNTHASE"/>
    <property type="match status" value="1"/>
</dbReference>
<reference evidence="4" key="1">
    <citation type="journal article" date="2021" name="PeerJ">
        <title>Extensive microbial diversity within the chicken gut microbiome revealed by metagenomics and culture.</title>
        <authorList>
            <person name="Gilroy R."/>
            <person name="Ravi A."/>
            <person name="Getino M."/>
            <person name="Pursley I."/>
            <person name="Horton D.L."/>
            <person name="Alikhan N.F."/>
            <person name="Baker D."/>
            <person name="Gharbi K."/>
            <person name="Hall N."/>
            <person name="Watson M."/>
            <person name="Adriaenssens E.M."/>
            <person name="Foster-Nyarko E."/>
            <person name="Jarju S."/>
            <person name="Secka A."/>
            <person name="Antonio M."/>
            <person name="Oren A."/>
            <person name="Chaudhuri R.R."/>
            <person name="La Ragione R."/>
            <person name="Hildebrand F."/>
            <person name="Pallen M.J."/>
        </authorList>
    </citation>
    <scope>NUCLEOTIDE SEQUENCE</scope>
    <source>
        <strain evidence="4">ChiBcec21-2208</strain>
    </source>
</reference>
<keyword evidence="2 4" id="KW-0548">Nucleotidyltransferase</keyword>
<dbReference type="InterPro" id="IPR050385">
    <property type="entry name" value="Archaeal_FAD_synthase"/>
</dbReference>
<evidence type="ECO:0000313" key="5">
    <source>
        <dbReference type="Proteomes" id="UP000782880"/>
    </source>
</evidence>
<evidence type="ECO:0000259" key="3">
    <source>
        <dbReference type="Pfam" id="PF01467"/>
    </source>
</evidence>
<proteinExistence type="predicted"/>
<reference evidence="4" key="2">
    <citation type="submission" date="2021-09" db="EMBL/GenBank/DDBJ databases">
        <authorList>
            <person name="Gilroy R."/>
        </authorList>
    </citation>
    <scope>NUCLEOTIDE SEQUENCE</scope>
    <source>
        <strain evidence="4">ChiBcec21-2208</strain>
    </source>
</reference>
<evidence type="ECO:0000256" key="1">
    <source>
        <dbReference type="ARBA" id="ARBA00022679"/>
    </source>
</evidence>
<accession>A0A921LPC5</accession>
<gene>
    <name evidence="4" type="ORF">K8V20_08945</name>
</gene>
<protein>
    <submittedName>
        <fullName evidence="4">Adenylyltransferase/cytidyltransferase family protein</fullName>
    </submittedName>
</protein>
<dbReference type="InterPro" id="IPR014729">
    <property type="entry name" value="Rossmann-like_a/b/a_fold"/>
</dbReference>
<dbReference type="EMBL" id="DYVE01000231">
    <property type="protein sequence ID" value="HJG28750.1"/>
    <property type="molecule type" value="Genomic_DNA"/>
</dbReference>
<dbReference type="GO" id="GO:0016779">
    <property type="term" value="F:nucleotidyltransferase activity"/>
    <property type="evidence" value="ECO:0007669"/>
    <property type="project" value="UniProtKB-KW"/>
</dbReference>
<dbReference type="Proteomes" id="UP000782880">
    <property type="component" value="Unassembled WGS sequence"/>
</dbReference>
<name>A0A921LPC5_9FIRM</name>
<keyword evidence="1" id="KW-0808">Transferase</keyword>
<organism evidence="4 5">
    <name type="scientific">Subdoligranulum variabile</name>
    <dbReference type="NCBI Taxonomy" id="214851"/>
    <lineage>
        <taxon>Bacteria</taxon>
        <taxon>Bacillati</taxon>
        <taxon>Bacillota</taxon>
        <taxon>Clostridia</taxon>
        <taxon>Eubacteriales</taxon>
        <taxon>Oscillospiraceae</taxon>
        <taxon>Subdoligranulum</taxon>
    </lineage>
</organism>
<comment type="caution">
    <text evidence="4">The sequence shown here is derived from an EMBL/GenBank/DDBJ whole genome shotgun (WGS) entry which is preliminary data.</text>
</comment>
<feature type="domain" description="Cytidyltransferase-like" evidence="3">
    <location>
        <begin position="10"/>
        <end position="137"/>
    </location>
</feature>
<dbReference type="InterPro" id="IPR004821">
    <property type="entry name" value="Cyt_trans-like"/>
</dbReference>
<dbReference type="SUPFAM" id="SSF52374">
    <property type="entry name" value="Nucleotidylyl transferase"/>
    <property type="match status" value="1"/>
</dbReference>
<sequence length="149" mass="17154">MAKKYKVGYIAGVFDLFHVGHVNLLRRAKEECDYLIVGVLSDALVVHFKQKPPYIPEEERRQMIEACRYADQAVIVTEATIEKMNAWKVYHFDCLFSGDDYAGNPYWEEDKRSLNAVGSNIEFFPYTKSTSSTMIKKLIQKSLESKDDA</sequence>
<dbReference type="PANTHER" id="PTHR43793">
    <property type="entry name" value="FAD SYNTHASE"/>
    <property type="match status" value="1"/>
</dbReference>
<evidence type="ECO:0000313" key="4">
    <source>
        <dbReference type="EMBL" id="HJG28750.1"/>
    </source>
</evidence>
<dbReference type="AlphaFoldDB" id="A0A921LPC5"/>
<dbReference type="Pfam" id="PF01467">
    <property type="entry name" value="CTP_transf_like"/>
    <property type="match status" value="1"/>
</dbReference>